<keyword evidence="4" id="KW-1003">Cell membrane</keyword>
<dbReference type="CDD" id="cd06261">
    <property type="entry name" value="TM_PBP2"/>
    <property type="match status" value="1"/>
</dbReference>
<name>A0ABS7UW62_9BACI</name>
<evidence type="ECO:0000256" key="8">
    <source>
        <dbReference type="RuleBase" id="RU363032"/>
    </source>
</evidence>
<feature type="transmembrane region" description="Helical" evidence="8">
    <location>
        <begin position="139"/>
        <end position="164"/>
    </location>
</feature>
<comment type="similarity">
    <text evidence="2">Belongs to the binding-protein-dependent transport system permease family. CysTW subfamily.</text>
</comment>
<evidence type="ECO:0000313" key="10">
    <source>
        <dbReference type="EMBL" id="MBZ5752396.1"/>
    </source>
</evidence>
<dbReference type="Gene3D" id="1.10.3720.10">
    <property type="entry name" value="MetI-like"/>
    <property type="match status" value="1"/>
</dbReference>
<dbReference type="PANTHER" id="PTHR42929">
    <property type="entry name" value="INNER MEMBRANE ABC TRANSPORTER PERMEASE PROTEIN YDCU-RELATED-RELATED"/>
    <property type="match status" value="1"/>
</dbReference>
<keyword evidence="6 8" id="KW-1133">Transmembrane helix</keyword>
<evidence type="ECO:0000256" key="6">
    <source>
        <dbReference type="ARBA" id="ARBA00022989"/>
    </source>
</evidence>
<keyword evidence="3 8" id="KW-0813">Transport</keyword>
<evidence type="ECO:0000256" key="3">
    <source>
        <dbReference type="ARBA" id="ARBA00022448"/>
    </source>
</evidence>
<proteinExistence type="inferred from homology"/>
<dbReference type="Proteomes" id="UP001165287">
    <property type="component" value="Unassembled WGS sequence"/>
</dbReference>
<evidence type="ECO:0000256" key="5">
    <source>
        <dbReference type="ARBA" id="ARBA00022692"/>
    </source>
</evidence>
<evidence type="ECO:0000259" key="9">
    <source>
        <dbReference type="PROSITE" id="PS50928"/>
    </source>
</evidence>
<evidence type="ECO:0000256" key="4">
    <source>
        <dbReference type="ARBA" id="ARBA00022475"/>
    </source>
</evidence>
<reference evidence="10" key="1">
    <citation type="submission" date="2024-05" db="EMBL/GenBank/DDBJ databases">
        <title>Metabacillus sp. nov., isolated from the rhizosphere soil of tomato plants.</title>
        <authorList>
            <person name="Ma R."/>
        </authorList>
    </citation>
    <scope>NUCLEOTIDE SEQUENCE</scope>
    <source>
        <strain evidence="10">DBTR6</strain>
    </source>
</reference>
<evidence type="ECO:0000256" key="1">
    <source>
        <dbReference type="ARBA" id="ARBA00004651"/>
    </source>
</evidence>
<comment type="caution">
    <text evidence="10">The sequence shown here is derived from an EMBL/GenBank/DDBJ whole genome shotgun (WGS) entry which is preliminary data.</text>
</comment>
<accession>A0ABS7UW62</accession>
<dbReference type="RefSeq" id="WP_224140852.1">
    <property type="nucleotide sequence ID" value="NZ_JAIQUM010000054.1"/>
</dbReference>
<evidence type="ECO:0000256" key="2">
    <source>
        <dbReference type="ARBA" id="ARBA00007069"/>
    </source>
</evidence>
<feature type="transmembrane region" description="Helical" evidence="8">
    <location>
        <begin position="62"/>
        <end position="86"/>
    </location>
</feature>
<gene>
    <name evidence="10" type="ORF">K9V48_19600</name>
</gene>
<dbReference type="InterPro" id="IPR035906">
    <property type="entry name" value="MetI-like_sf"/>
</dbReference>
<evidence type="ECO:0000256" key="7">
    <source>
        <dbReference type="ARBA" id="ARBA00023136"/>
    </source>
</evidence>
<keyword evidence="5 8" id="KW-0812">Transmembrane</keyword>
<dbReference type="SUPFAM" id="SSF161098">
    <property type="entry name" value="MetI-like"/>
    <property type="match status" value="1"/>
</dbReference>
<evidence type="ECO:0000313" key="11">
    <source>
        <dbReference type="Proteomes" id="UP001165287"/>
    </source>
</evidence>
<dbReference type="Pfam" id="PF00528">
    <property type="entry name" value="BPD_transp_1"/>
    <property type="match status" value="1"/>
</dbReference>
<feature type="domain" description="ABC transmembrane type-1" evidence="9">
    <location>
        <begin position="58"/>
        <end position="264"/>
    </location>
</feature>
<dbReference type="PROSITE" id="PS50928">
    <property type="entry name" value="ABC_TM1"/>
    <property type="match status" value="1"/>
</dbReference>
<feature type="transmembrane region" description="Helical" evidence="8">
    <location>
        <begin position="107"/>
        <end position="127"/>
    </location>
</feature>
<sequence length="278" mass="30482">MTSKKSVLLILVPFALVMIFFFLVPLIDMLVSSFSGSNGFTLEHYKEVLSSSYILQGFKNSFVLSLVSAIIALIVSLLGVYGMTYFSEPVRERLLILSNLTSNFSGVPLAFAFIVLLGNSGLFTLAFEAFGWDLSFSLYSWSGLLLIYIYFQLPLAIMLLYPIYYGIQQQWKDAAALLGASSLMFWKKIGLPILFPGIAGTFTILFANAMGAYASAYALTGSNYNLAAIRIGSLISGDIFASPELASAIAVILGVIMIIGMLLSEWLIKKTRKDLSKR</sequence>
<feature type="transmembrane region" description="Helical" evidence="8">
    <location>
        <begin position="245"/>
        <end position="268"/>
    </location>
</feature>
<organism evidence="10 11">
    <name type="scientific">Metabacillus rhizolycopersici</name>
    <dbReference type="NCBI Taxonomy" id="2875709"/>
    <lineage>
        <taxon>Bacteria</taxon>
        <taxon>Bacillati</taxon>
        <taxon>Bacillota</taxon>
        <taxon>Bacilli</taxon>
        <taxon>Bacillales</taxon>
        <taxon>Bacillaceae</taxon>
        <taxon>Metabacillus</taxon>
    </lineage>
</organism>
<comment type="subcellular location">
    <subcellularLocation>
        <location evidence="1 8">Cell membrane</location>
        <topology evidence="1 8">Multi-pass membrane protein</topology>
    </subcellularLocation>
</comment>
<feature type="transmembrane region" description="Helical" evidence="8">
    <location>
        <begin position="7"/>
        <end position="27"/>
    </location>
</feature>
<keyword evidence="11" id="KW-1185">Reference proteome</keyword>
<feature type="transmembrane region" description="Helical" evidence="8">
    <location>
        <begin position="193"/>
        <end position="216"/>
    </location>
</feature>
<dbReference type="PANTHER" id="PTHR42929:SF1">
    <property type="entry name" value="INNER MEMBRANE ABC TRANSPORTER PERMEASE PROTEIN YDCU-RELATED"/>
    <property type="match status" value="1"/>
</dbReference>
<keyword evidence="7 8" id="KW-0472">Membrane</keyword>
<dbReference type="EMBL" id="JAIQUM010000054">
    <property type="protein sequence ID" value="MBZ5752396.1"/>
    <property type="molecule type" value="Genomic_DNA"/>
</dbReference>
<protein>
    <submittedName>
        <fullName evidence="10">ABC transporter permease subunit</fullName>
    </submittedName>
</protein>
<dbReference type="InterPro" id="IPR000515">
    <property type="entry name" value="MetI-like"/>
</dbReference>